<keyword evidence="1" id="KW-0732">Signal</keyword>
<evidence type="ECO:0000313" key="2">
    <source>
        <dbReference type="EMBL" id="MBE9661106.1"/>
    </source>
</evidence>
<feature type="signal peptide" evidence="1">
    <location>
        <begin position="1"/>
        <end position="20"/>
    </location>
</feature>
<dbReference type="AlphaFoldDB" id="A0A929KT71"/>
<organism evidence="2 3">
    <name type="scientific">Mucilaginibacter myungsuensis</name>
    <dbReference type="NCBI Taxonomy" id="649104"/>
    <lineage>
        <taxon>Bacteria</taxon>
        <taxon>Pseudomonadati</taxon>
        <taxon>Bacteroidota</taxon>
        <taxon>Sphingobacteriia</taxon>
        <taxon>Sphingobacteriales</taxon>
        <taxon>Sphingobacteriaceae</taxon>
        <taxon>Mucilaginibacter</taxon>
    </lineage>
</organism>
<protein>
    <submittedName>
        <fullName evidence="2">Uncharacterized protein</fullName>
    </submittedName>
</protein>
<evidence type="ECO:0000313" key="3">
    <source>
        <dbReference type="Proteomes" id="UP000622475"/>
    </source>
</evidence>
<name>A0A929KT71_9SPHI</name>
<comment type="caution">
    <text evidence="2">The sequence shown here is derived from an EMBL/GenBank/DDBJ whole genome shotgun (WGS) entry which is preliminary data.</text>
</comment>
<feature type="chain" id="PRO_5038093749" evidence="1">
    <location>
        <begin position="21"/>
        <end position="394"/>
    </location>
</feature>
<gene>
    <name evidence="2" type="ORF">IRJ16_04355</name>
</gene>
<dbReference type="PANTHER" id="PTHR21523:SF47">
    <property type="entry name" value="SALIVARY GLUE PROTEIN SGS-3"/>
    <property type="match status" value="1"/>
</dbReference>
<sequence>MKKLSLIKVLFAALITVSFAACKNAGEDIKVVVDMNIMKYSALLHIADATGVAPQNITLAMGGAAGEDIYEISGKKVFTVKDGIITLGLNPKVTPTTDHEVTYNVIIASAGYKSMTVAMSFKKGELQQMVNVTLEKITPANASTPTTTPVVPVETAPVTTTPTVTTPVTTTPVTIAPVTTAPVTVTPVVTAPVTVTPIVTAPVTTTPVVTTPITTTPVVTTPVTTAPVVTAPATTTPVVTTPVATTPVVTIPVTTTPVVTTPVVTKPVTTTPVVTTPVTTTPVVTTPVVTTPVVTAPVEPTPVRVALDFTGYCTNKPNLKVRPSLYVFYRKKGAAAFQFLGFMKDGHLDANLALDVTYDFQITYAGQSYTISGRMADTSYSDSFNMGTALCSTF</sequence>
<dbReference type="PROSITE" id="PS51257">
    <property type="entry name" value="PROKAR_LIPOPROTEIN"/>
    <property type="match status" value="1"/>
</dbReference>
<dbReference type="RefSeq" id="WP_194110315.1">
    <property type="nucleotide sequence ID" value="NZ_JADFFL010000002.1"/>
</dbReference>
<reference evidence="2" key="1">
    <citation type="submission" date="2020-10" db="EMBL/GenBank/DDBJ databases">
        <title>Mucilaginibacter mali sp. nov., isolated from rhizosphere soil of apple orchard.</title>
        <authorList>
            <person name="Lee J.-S."/>
            <person name="Kim H.S."/>
            <person name="Kim J.-S."/>
        </authorList>
    </citation>
    <scope>NUCLEOTIDE SEQUENCE</scope>
    <source>
        <strain evidence="2">KCTC 22746</strain>
    </source>
</reference>
<proteinExistence type="predicted"/>
<keyword evidence="3" id="KW-1185">Reference proteome</keyword>
<dbReference type="Proteomes" id="UP000622475">
    <property type="component" value="Unassembled WGS sequence"/>
</dbReference>
<dbReference type="PANTHER" id="PTHR21523">
    <property type="match status" value="1"/>
</dbReference>
<accession>A0A929KT71</accession>
<dbReference type="EMBL" id="JADFFL010000002">
    <property type="protein sequence ID" value="MBE9661106.1"/>
    <property type="molecule type" value="Genomic_DNA"/>
</dbReference>
<evidence type="ECO:0000256" key="1">
    <source>
        <dbReference type="SAM" id="SignalP"/>
    </source>
</evidence>